<dbReference type="InterPro" id="IPR021335">
    <property type="entry name" value="DUF2948"/>
</dbReference>
<reference evidence="2" key="1">
    <citation type="journal article" date="2019" name="Int. J. Syst. Evol. Microbiol.">
        <title>The Global Catalogue of Microorganisms (GCM) 10K type strain sequencing project: providing services to taxonomists for standard genome sequencing and annotation.</title>
        <authorList>
            <consortium name="The Broad Institute Genomics Platform"/>
            <consortium name="The Broad Institute Genome Sequencing Center for Infectious Disease"/>
            <person name="Wu L."/>
            <person name="Ma J."/>
        </authorList>
    </citation>
    <scope>NUCLEOTIDE SEQUENCE [LARGE SCALE GENOMIC DNA]</scope>
    <source>
        <strain evidence="2">KCTC 42964</strain>
    </source>
</reference>
<accession>A0ABV7L3J4</accession>
<protein>
    <submittedName>
        <fullName evidence="1">DUF2948 family protein</fullName>
    </submittedName>
</protein>
<dbReference type="RefSeq" id="WP_379902508.1">
    <property type="nucleotide sequence ID" value="NZ_JBHRTR010000028.1"/>
</dbReference>
<name>A0ABV7L3J4_9PROT</name>
<keyword evidence="2" id="KW-1185">Reference proteome</keyword>
<gene>
    <name evidence="1" type="ORF">ACFOGJ_16875</name>
</gene>
<dbReference type="Proteomes" id="UP001595528">
    <property type="component" value="Unassembled WGS sequence"/>
</dbReference>
<dbReference type="EMBL" id="JBHRTR010000028">
    <property type="protein sequence ID" value="MFC3228921.1"/>
    <property type="molecule type" value="Genomic_DNA"/>
</dbReference>
<sequence length="161" mass="16696">MAARLQAQDLEDLAVISALLQDAAVRVGDIAWLPKRRRFAFGGSRFQWEQAAAPDGGKPARIGFGAHVDSVLSVASRGIAQDRPDDILVLLAVTADFPAGTADEGGPDDEGTGPAGEGAISLIFAGGSAITLRVECIDMSLADLGAPYATRLTPDHDLDKG</sequence>
<comment type="caution">
    <text evidence="1">The sequence shown here is derived from an EMBL/GenBank/DDBJ whole genome shotgun (WGS) entry which is preliminary data.</text>
</comment>
<proteinExistence type="predicted"/>
<evidence type="ECO:0000313" key="1">
    <source>
        <dbReference type="EMBL" id="MFC3228921.1"/>
    </source>
</evidence>
<dbReference type="Pfam" id="PF11164">
    <property type="entry name" value="DUF2948"/>
    <property type="match status" value="1"/>
</dbReference>
<evidence type="ECO:0000313" key="2">
    <source>
        <dbReference type="Proteomes" id="UP001595528"/>
    </source>
</evidence>
<organism evidence="1 2">
    <name type="scientific">Marinibaculum pumilum</name>
    <dbReference type="NCBI Taxonomy" id="1766165"/>
    <lineage>
        <taxon>Bacteria</taxon>
        <taxon>Pseudomonadati</taxon>
        <taxon>Pseudomonadota</taxon>
        <taxon>Alphaproteobacteria</taxon>
        <taxon>Rhodospirillales</taxon>
        <taxon>Rhodospirillaceae</taxon>
        <taxon>Marinibaculum</taxon>
    </lineage>
</organism>